<reference evidence="2 3" key="1">
    <citation type="journal article" date="2015" name="Genome Announc.">
        <title>Complete Genome Sequence of Pelosinus fermentans JBW45, a Member of a Remarkably Competitive Group of Negativicutes in the Firmicutes Phylum.</title>
        <authorList>
            <person name="De Leon K.B."/>
            <person name="Utturkar S.M."/>
            <person name="Camilleri L.B."/>
            <person name="Elias D.A."/>
            <person name="Arkin A.P."/>
            <person name="Fields M.W."/>
            <person name="Brown S.D."/>
            <person name="Wall J.D."/>
        </authorList>
    </citation>
    <scope>NUCLEOTIDE SEQUENCE [LARGE SCALE GENOMIC DNA]</scope>
    <source>
        <strain evidence="2 3">JBW45</strain>
    </source>
</reference>
<organism evidence="2 3">
    <name type="scientific">Pelosinus fermentans JBW45</name>
    <dbReference type="NCBI Taxonomy" id="1192197"/>
    <lineage>
        <taxon>Bacteria</taxon>
        <taxon>Bacillati</taxon>
        <taxon>Bacillota</taxon>
        <taxon>Negativicutes</taxon>
        <taxon>Selenomonadales</taxon>
        <taxon>Sporomusaceae</taxon>
        <taxon>Pelosinus</taxon>
    </lineage>
</organism>
<evidence type="ECO:0000313" key="3">
    <source>
        <dbReference type="Proteomes" id="UP000005361"/>
    </source>
</evidence>
<dbReference type="HOGENOM" id="CLU_2106581_0_0_9"/>
<feature type="domain" description="DUF7668" evidence="1">
    <location>
        <begin position="15"/>
        <end position="116"/>
    </location>
</feature>
<dbReference type="EMBL" id="CP010978">
    <property type="protein sequence ID" value="AJQ29480.1"/>
    <property type="molecule type" value="Genomic_DNA"/>
</dbReference>
<dbReference type="STRING" id="1192197.JBW_04147"/>
<evidence type="ECO:0000313" key="2">
    <source>
        <dbReference type="EMBL" id="AJQ29480.1"/>
    </source>
</evidence>
<dbReference type="RefSeq" id="WP_007953178.1">
    <property type="nucleotide sequence ID" value="NZ_CP010978.1"/>
</dbReference>
<dbReference type="OrthoDB" id="965084at2"/>
<dbReference type="AlphaFoldDB" id="I9NWV9"/>
<dbReference type="InterPro" id="IPR056085">
    <property type="entry name" value="DUF7668"/>
</dbReference>
<reference evidence="3" key="2">
    <citation type="submission" date="2015-02" db="EMBL/GenBank/DDBJ databases">
        <title>Complete Genome Sequence of Pelosinus fermentans JBW45.</title>
        <authorList>
            <person name="De Leon K.B."/>
            <person name="Utturkar S.M."/>
            <person name="Camilleri L.B."/>
            <person name="Arkin A.P."/>
            <person name="Fields M.W."/>
            <person name="Brown S.D."/>
            <person name="Wall J.D."/>
        </authorList>
    </citation>
    <scope>NUCLEOTIDE SEQUENCE [LARGE SCALE GENOMIC DNA]</scope>
    <source>
        <strain evidence="3">JBW45</strain>
    </source>
</reference>
<gene>
    <name evidence="2" type="ORF">JBW_04147</name>
</gene>
<accession>I9NWV9</accession>
<name>I9NWV9_9FIRM</name>
<proteinExistence type="predicted"/>
<dbReference type="Pfam" id="PF24705">
    <property type="entry name" value="DUF7668"/>
    <property type="match status" value="1"/>
</dbReference>
<dbReference type="KEGG" id="pft:JBW_04147"/>
<sequence length="116" mass="13525">MNIEQQIKNGVKEIVELLVKEEYRKLEEMNKIGVLTASELSEAILQYGEKLTLPPNQFFDEMDIFKLDNSQKYSEEYSIDFELWSNNRKSDLTLSCEATVNEKNEVNVTIYSVHVL</sequence>
<dbReference type="Proteomes" id="UP000005361">
    <property type="component" value="Chromosome"/>
</dbReference>
<evidence type="ECO:0000259" key="1">
    <source>
        <dbReference type="Pfam" id="PF24705"/>
    </source>
</evidence>
<protein>
    <recommendedName>
        <fullName evidence="1">DUF7668 domain-containing protein</fullName>
    </recommendedName>
</protein>